<keyword evidence="2" id="KW-1133">Transmembrane helix</keyword>
<sequence>MNPALSSRQVAQFDQNQWYQITVDTSDSLSMAGTELSEHRAGSVFFQVTNTSAPLQRWQLFPSKNSTYILRSQSGPQGYLGASAKPSTKSEQGGTTAIMSNHSIADNGVFWHVNTFHDGRSYLNNLANGTAWNLMVKSAGSMAMTSDIKGEQDRQSFSFTKLGAINDPKYSTIINPGDSTPTNHPSPSSLPSQTSGHSSGLSTGAYAAIGASIAAAIIAFVVGLLFLFRRRRRMQKHVPEKGIDTGGVLPHEYPNIPISEPQPAHPLYELQSNELAEMYVPPTVLPAHEALQRGT</sequence>
<protein>
    <recommendedName>
        <fullName evidence="5">Ricin B lectin domain-containing protein</fullName>
    </recommendedName>
</protein>
<name>A0A6A6QIW0_9PEZI</name>
<dbReference type="InterPro" id="IPR035992">
    <property type="entry name" value="Ricin_B-like_lectins"/>
</dbReference>
<proteinExistence type="predicted"/>
<accession>A0A6A6QIW0</accession>
<dbReference type="EMBL" id="MU004194">
    <property type="protein sequence ID" value="KAF2492152.1"/>
    <property type="molecule type" value="Genomic_DNA"/>
</dbReference>
<feature type="transmembrane region" description="Helical" evidence="2">
    <location>
        <begin position="205"/>
        <end position="228"/>
    </location>
</feature>
<dbReference type="OrthoDB" id="4158815at2759"/>
<evidence type="ECO:0000313" key="4">
    <source>
        <dbReference type="Proteomes" id="UP000799750"/>
    </source>
</evidence>
<keyword evidence="2" id="KW-0812">Transmembrane</keyword>
<evidence type="ECO:0000256" key="2">
    <source>
        <dbReference type="SAM" id="Phobius"/>
    </source>
</evidence>
<evidence type="ECO:0000313" key="3">
    <source>
        <dbReference type="EMBL" id="KAF2492152.1"/>
    </source>
</evidence>
<reference evidence="3" key="1">
    <citation type="journal article" date="2020" name="Stud. Mycol.">
        <title>101 Dothideomycetes genomes: a test case for predicting lifestyles and emergence of pathogens.</title>
        <authorList>
            <person name="Haridas S."/>
            <person name="Albert R."/>
            <person name="Binder M."/>
            <person name="Bloem J."/>
            <person name="Labutti K."/>
            <person name="Salamov A."/>
            <person name="Andreopoulos B."/>
            <person name="Baker S."/>
            <person name="Barry K."/>
            <person name="Bills G."/>
            <person name="Bluhm B."/>
            <person name="Cannon C."/>
            <person name="Castanera R."/>
            <person name="Culley D."/>
            <person name="Daum C."/>
            <person name="Ezra D."/>
            <person name="Gonzalez J."/>
            <person name="Henrissat B."/>
            <person name="Kuo A."/>
            <person name="Liang C."/>
            <person name="Lipzen A."/>
            <person name="Lutzoni F."/>
            <person name="Magnuson J."/>
            <person name="Mondo S."/>
            <person name="Nolan M."/>
            <person name="Ohm R."/>
            <person name="Pangilinan J."/>
            <person name="Park H.-J."/>
            <person name="Ramirez L."/>
            <person name="Alfaro M."/>
            <person name="Sun H."/>
            <person name="Tritt A."/>
            <person name="Yoshinaga Y."/>
            <person name="Zwiers L.-H."/>
            <person name="Turgeon B."/>
            <person name="Goodwin S."/>
            <person name="Spatafora J."/>
            <person name="Crous P."/>
            <person name="Grigoriev I."/>
        </authorList>
    </citation>
    <scope>NUCLEOTIDE SEQUENCE</scope>
    <source>
        <strain evidence="3">CBS 269.34</strain>
    </source>
</reference>
<dbReference type="SUPFAM" id="SSF50370">
    <property type="entry name" value="Ricin B-like lectins"/>
    <property type="match status" value="1"/>
</dbReference>
<evidence type="ECO:0000256" key="1">
    <source>
        <dbReference type="SAM" id="MobiDB-lite"/>
    </source>
</evidence>
<feature type="region of interest" description="Disordered" evidence="1">
    <location>
        <begin position="169"/>
        <end position="197"/>
    </location>
</feature>
<feature type="compositionally biased region" description="Polar residues" evidence="1">
    <location>
        <begin position="172"/>
        <end position="197"/>
    </location>
</feature>
<keyword evidence="4" id="KW-1185">Reference proteome</keyword>
<keyword evidence="2" id="KW-0472">Membrane</keyword>
<dbReference type="Proteomes" id="UP000799750">
    <property type="component" value="Unassembled WGS sequence"/>
</dbReference>
<gene>
    <name evidence="3" type="ORF">BU16DRAFT_620563</name>
</gene>
<organism evidence="3 4">
    <name type="scientific">Lophium mytilinum</name>
    <dbReference type="NCBI Taxonomy" id="390894"/>
    <lineage>
        <taxon>Eukaryota</taxon>
        <taxon>Fungi</taxon>
        <taxon>Dikarya</taxon>
        <taxon>Ascomycota</taxon>
        <taxon>Pezizomycotina</taxon>
        <taxon>Dothideomycetes</taxon>
        <taxon>Pleosporomycetidae</taxon>
        <taxon>Mytilinidiales</taxon>
        <taxon>Mytilinidiaceae</taxon>
        <taxon>Lophium</taxon>
    </lineage>
</organism>
<evidence type="ECO:0008006" key="5">
    <source>
        <dbReference type="Google" id="ProtNLM"/>
    </source>
</evidence>
<dbReference type="AlphaFoldDB" id="A0A6A6QIW0"/>